<comment type="subcellular location">
    <subcellularLocation>
        <location evidence="1">Secreted</location>
    </subcellularLocation>
</comment>
<feature type="coiled-coil region" evidence="4">
    <location>
        <begin position="55"/>
        <end position="104"/>
    </location>
</feature>
<reference evidence="6" key="3">
    <citation type="submission" date="2025-09" db="UniProtKB">
        <authorList>
            <consortium name="Ensembl"/>
        </authorList>
    </citation>
    <scope>IDENTIFICATION</scope>
</reference>
<keyword evidence="2" id="KW-0964">Secreted</keyword>
<evidence type="ECO:0000259" key="5">
    <source>
        <dbReference type="PROSITE" id="PS51132"/>
    </source>
</evidence>
<dbReference type="PANTHER" id="PTHR23192">
    <property type="entry name" value="OLFACTOMEDIN-RELATED"/>
    <property type="match status" value="1"/>
</dbReference>
<keyword evidence="4" id="KW-0175">Coiled coil</keyword>
<dbReference type="AlphaFoldDB" id="A0A671U0H4"/>
<organism evidence="6 7">
    <name type="scientific">Sparus aurata</name>
    <name type="common">Gilthead sea bream</name>
    <dbReference type="NCBI Taxonomy" id="8175"/>
    <lineage>
        <taxon>Eukaryota</taxon>
        <taxon>Metazoa</taxon>
        <taxon>Chordata</taxon>
        <taxon>Craniata</taxon>
        <taxon>Vertebrata</taxon>
        <taxon>Euteleostomi</taxon>
        <taxon>Actinopterygii</taxon>
        <taxon>Neopterygii</taxon>
        <taxon>Teleostei</taxon>
        <taxon>Neoteleostei</taxon>
        <taxon>Acanthomorphata</taxon>
        <taxon>Eupercaria</taxon>
        <taxon>Spariformes</taxon>
        <taxon>Sparidae</taxon>
        <taxon>Sparus</taxon>
    </lineage>
</organism>
<evidence type="ECO:0000313" key="6">
    <source>
        <dbReference type="Ensembl" id="ENSSAUP00010007195.1"/>
    </source>
</evidence>
<protein>
    <submittedName>
        <fullName evidence="6">Olfactomedin 4, tandem duplicate 1</fullName>
    </submittedName>
</protein>
<dbReference type="GeneTree" id="ENSGT00940000155454"/>
<evidence type="ECO:0000256" key="4">
    <source>
        <dbReference type="SAM" id="Coils"/>
    </source>
</evidence>
<dbReference type="OMA" id="TVYENFM"/>
<dbReference type="Pfam" id="PF02191">
    <property type="entry name" value="OLF"/>
    <property type="match status" value="1"/>
</dbReference>
<keyword evidence="7" id="KW-1185">Reference proteome</keyword>
<comment type="caution">
    <text evidence="3">Lacks conserved residue(s) required for the propagation of feature annotation.</text>
</comment>
<evidence type="ECO:0000256" key="3">
    <source>
        <dbReference type="PROSITE-ProRule" id="PRU00446"/>
    </source>
</evidence>
<dbReference type="GO" id="GO:0007165">
    <property type="term" value="P:signal transduction"/>
    <property type="evidence" value="ECO:0007669"/>
    <property type="project" value="TreeGrafter"/>
</dbReference>
<dbReference type="InParanoid" id="A0A671U0H4"/>
<dbReference type="PANTHER" id="PTHR23192:SF7">
    <property type="entry name" value="OLFACTOMEDIN-4"/>
    <property type="match status" value="1"/>
</dbReference>
<dbReference type="PROSITE" id="PS51132">
    <property type="entry name" value="OLF"/>
    <property type="match status" value="1"/>
</dbReference>
<sequence>TGGGGGGTGDRCTCDAFLPSSTFPIGDLVEVERTAVEISQELELEMGKVVSETKLTSYAEKIIKLTVKIEKMEKNPDDYTEADISEIKVEIKQVEALINELQLSINVSTTVFESLLEKTYDRNLVLVTRREYIKVQLQLEECERRHQELFHPNIGSCAHTGITRLGKPLVSHLNADLSTGQIYGGWGKDSKPIPDRKSMYWYSGYTSPSMVDIKFYTNYKNLILRAHFNHQRLHSSWYGTGNNFIFRDNTLYYQNKSPFGLAKLNFTTSQYESRVIPKASSRFSYSNSANQNFDFAADETGLWVTYASEESSGRMILAKIDEPSFGVEEEWQTSVYKPGVSNAFMVCGVLYVLRSVDIHTEEIFYKFDTKTRQESYISIEFERFREKYSNLDYNPTDQKLYMYNDGYYVTYHVWFNHTAEATVEPPLVLI</sequence>
<dbReference type="Ensembl" id="ENSSAUT00010007715.1">
    <property type="protein sequence ID" value="ENSSAUP00010007195.1"/>
    <property type="gene ID" value="ENSSAUG00010003597.1"/>
</dbReference>
<dbReference type="InterPro" id="IPR050605">
    <property type="entry name" value="Olfactomedin-like_domain"/>
</dbReference>
<proteinExistence type="predicted"/>
<dbReference type="InterPro" id="IPR003112">
    <property type="entry name" value="Olfac-like_dom"/>
</dbReference>
<gene>
    <name evidence="6" type="primary">olfm4.1</name>
</gene>
<name>A0A671U0H4_SPAAU</name>
<evidence type="ECO:0000256" key="2">
    <source>
        <dbReference type="ARBA" id="ARBA00022525"/>
    </source>
</evidence>
<dbReference type="SMART" id="SM00284">
    <property type="entry name" value="OLF"/>
    <property type="match status" value="1"/>
</dbReference>
<dbReference type="Proteomes" id="UP000472265">
    <property type="component" value="Chromosome 16"/>
</dbReference>
<feature type="domain" description="Olfactomedin-like" evidence="5">
    <location>
        <begin position="156"/>
        <end position="417"/>
    </location>
</feature>
<reference evidence="6" key="2">
    <citation type="submission" date="2025-08" db="UniProtKB">
        <authorList>
            <consortium name="Ensembl"/>
        </authorList>
    </citation>
    <scope>IDENTIFICATION</scope>
</reference>
<evidence type="ECO:0000313" key="7">
    <source>
        <dbReference type="Proteomes" id="UP000472265"/>
    </source>
</evidence>
<dbReference type="GO" id="GO:0005615">
    <property type="term" value="C:extracellular space"/>
    <property type="evidence" value="ECO:0007669"/>
    <property type="project" value="TreeGrafter"/>
</dbReference>
<dbReference type="FunCoup" id="A0A671U0H4">
    <property type="interactions" value="832"/>
</dbReference>
<accession>A0A671U0H4</accession>
<reference evidence="6" key="1">
    <citation type="submission" date="2021-04" db="EMBL/GenBank/DDBJ databases">
        <authorList>
            <consortium name="Wellcome Sanger Institute Data Sharing"/>
        </authorList>
    </citation>
    <scope>NUCLEOTIDE SEQUENCE [LARGE SCALE GENOMIC DNA]</scope>
</reference>
<evidence type="ECO:0000256" key="1">
    <source>
        <dbReference type="ARBA" id="ARBA00004613"/>
    </source>
</evidence>